<reference evidence="1" key="1">
    <citation type="submission" date="2014-09" db="EMBL/GenBank/DDBJ databases">
        <authorList>
            <person name="Magalhaes I.L.F."/>
            <person name="Oliveira U."/>
            <person name="Santos F.R."/>
            <person name="Vidigal T.H.D.A."/>
            <person name="Brescovit A.D."/>
            <person name="Santos A.J."/>
        </authorList>
    </citation>
    <scope>NUCLEOTIDE SEQUENCE</scope>
    <source>
        <tissue evidence="1">Shoot tissue taken approximately 20 cm above the soil surface</tissue>
    </source>
</reference>
<dbReference type="EMBL" id="GBRH01198085">
    <property type="protein sequence ID" value="JAD99810.1"/>
    <property type="molecule type" value="Transcribed_RNA"/>
</dbReference>
<dbReference type="AlphaFoldDB" id="A0A0A9EPK5"/>
<protein>
    <submittedName>
        <fullName evidence="1">Uncharacterized protein</fullName>
    </submittedName>
</protein>
<proteinExistence type="predicted"/>
<evidence type="ECO:0000313" key="1">
    <source>
        <dbReference type="EMBL" id="JAD99810.1"/>
    </source>
</evidence>
<organism evidence="1">
    <name type="scientific">Arundo donax</name>
    <name type="common">Giant reed</name>
    <name type="synonym">Donax arundinaceus</name>
    <dbReference type="NCBI Taxonomy" id="35708"/>
    <lineage>
        <taxon>Eukaryota</taxon>
        <taxon>Viridiplantae</taxon>
        <taxon>Streptophyta</taxon>
        <taxon>Embryophyta</taxon>
        <taxon>Tracheophyta</taxon>
        <taxon>Spermatophyta</taxon>
        <taxon>Magnoliopsida</taxon>
        <taxon>Liliopsida</taxon>
        <taxon>Poales</taxon>
        <taxon>Poaceae</taxon>
        <taxon>PACMAD clade</taxon>
        <taxon>Arundinoideae</taxon>
        <taxon>Arundineae</taxon>
        <taxon>Arundo</taxon>
    </lineage>
</organism>
<reference evidence="1" key="2">
    <citation type="journal article" date="2015" name="Data Brief">
        <title>Shoot transcriptome of the giant reed, Arundo donax.</title>
        <authorList>
            <person name="Barrero R.A."/>
            <person name="Guerrero F.D."/>
            <person name="Moolhuijzen P."/>
            <person name="Goolsby J.A."/>
            <person name="Tidwell J."/>
            <person name="Bellgard S.E."/>
            <person name="Bellgard M.I."/>
        </authorList>
    </citation>
    <scope>NUCLEOTIDE SEQUENCE</scope>
    <source>
        <tissue evidence="1">Shoot tissue taken approximately 20 cm above the soil surface</tissue>
    </source>
</reference>
<accession>A0A0A9EPK5</accession>
<name>A0A0A9EPK5_ARUDO</name>
<sequence length="45" mass="5357">MLYHQEQKRTLLLPPTWRVRDQESMARSLELTSKFRMHGTLGLSN</sequence>